<keyword evidence="6" id="KW-0963">Cytoplasm</keyword>
<evidence type="ECO:0000256" key="3">
    <source>
        <dbReference type="ARBA" id="ARBA00004496"/>
    </source>
</evidence>
<dbReference type="NCBIfam" id="NF008758">
    <property type="entry name" value="PRK11789.1"/>
    <property type="match status" value="1"/>
</dbReference>
<dbReference type="PANTHER" id="PTHR30417:SF4">
    <property type="entry name" value="1,6-ANHYDRO-N-ACETYLMURAMYL-L-ALANINE AMIDASE AMPD"/>
    <property type="match status" value="1"/>
</dbReference>
<comment type="cofactor">
    <cofactor evidence="2">
        <name>Zn(2+)</name>
        <dbReference type="ChEBI" id="CHEBI:29105"/>
    </cofactor>
</comment>
<dbReference type="FunFam" id="3.40.80.10:FF:000002">
    <property type="entry name" value="1,6-anhydro-N-acetylmuramyl-L-alanine amidase"/>
    <property type="match status" value="1"/>
</dbReference>
<keyword evidence="10" id="KW-0961">Cell wall biogenesis/degradation</keyword>
<sequence>MLTLTGHRLDQAHWCPSPNFNDRPDPDDISLLVIHNISLPPGQFGGPWIPALFNNALDPDAHPYFREIHELRVSSHFLIRRDGSLLQFVPCDKRAWHAGVSQFEQRDNCNDYSIGVELEGADTVPYEAAQYRSLAALTVLLQQHYPAITDPRITGHEHIAPGRKTDPGPAFQWARYRDDLVRFREEMA</sequence>
<dbReference type="Gene3D" id="3.40.80.10">
    <property type="entry name" value="Peptidoglycan recognition protein-like"/>
    <property type="match status" value="1"/>
</dbReference>
<dbReference type="RefSeq" id="WP_022985012.1">
    <property type="nucleotide sequence ID" value="NZ_CAXGPP010000004.1"/>
</dbReference>
<evidence type="ECO:0000259" key="13">
    <source>
        <dbReference type="SMART" id="SM00644"/>
    </source>
</evidence>
<evidence type="ECO:0000256" key="4">
    <source>
        <dbReference type="ARBA" id="ARBA00007553"/>
    </source>
</evidence>
<comment type="caution">
    <text evidence="14">The sequence shown here is derived from an EMBL/GenBank/DDBJ whole genome shotgun (WGS) entry which is preliminary data.</text>
</comment>
<dbReference type="Proteomes" id="UP000283734">
    <property type="component" value="Unassembled WGS sequence"/>
</dbReference>
<accession>A0A418XVL2</accession>
<keyword evidence="8" id="KW-0378">Hydrolase</keyword>
<organism evidence="14 15">
    <name type="scientific">Alcanivorax profundi</name>
    <dbReference type="NCBI Taxonomy" id="2338368"/>
    <lineage>
        <taxon>Bacteria</taxon>
        <taxon>Pseudomonadati</taxon>
        <taxon>Pseudomonadota</taxon>
        <taxon>Gammaproteobacteria</taxon>
        <taxon>Oceanospirillales</taxon>
        <taxon>Alcanivoracaceae</taxon>
        <taxon>Alcanivorax</taxon>
    </lineage>
</organism>
<evidence type="ECO:0000256" key="9">
    <source>
        <dbReference type="ARBA" id="ARBA00022833"/>
    </source>
</evidence>
<dbReference type="PANTHER" id="PTHR30417">
    <property type="entry name" value="N-ACETYLMURAMOYL-L-ALANINE AMIDASE AMID"/>
    <property type="match status" value="1"/>
</dbReference>
<comment type="catalytic activity">
    <reaction evidence="1">
        <text>Hydrolyzes the link between N-acetylmuramoyl residues and L-amino acid residues in certain cell-wall glycopeptides.</text>
        <dbReference type="EC" id="3.5.1.28"/>
    </reaction>
</comment>
<dbReference type="InterPro" id="IPR002502">
    <property type="entry name" value="Amidase_domain"/>
</dbReference>
<dbReference type="CDD" id="cd06583">
    <property type="entry name" value="PGRP"/>
    <property type="match status" value="1"/>
</dbReference>
<evidence type="ECO:0000256" key="12">
    <source>
        <dbReference type="ARBA" id="ARBA00042615"/>
    </source>
</evidence>
<evidence type="ECO:0000313" key="15">
    <source>
        <dbReference type="Proteomes" id="UP000283734"/>
    </source>
</evidence>
<dbReference type="GO" id="GO:0009253">
    <property type="term" value="P:peptidoglycan catabolic process"/>
    <property type="evidence" value="ECO:0007669"/>
    <property type="project" value="InterPro"/>
</dbReference>
<evidence type="ECO:0000256" key="2">
    <source>
        <dbReference type="ARBA" id="ARBA00001947"/>
    </source>
</evidence>
<dbReference type="GO" id="GO:0046872">
    <property type="term" value="F:metal ion binding"/>
    <property type="evidence" value="ECO:0007669"/>
    <property type="project" value="UniProtKB-KW"/>
</dbReference>
<feature type="domain" description="N-acetylmuramoyl-L-alanine amidase" evidence="13">
    <location>
        <begin position="17"/>
        <end position="168"/>
    </location>
</feature>
<name>A0A418XVL2_9GAMM</name>
<dbReference type="SUPFAM" id="SSF55846">
    <property type="entry name" value="N-acetylmuramoyl-L-alanine amidase-like"/>
    <property type="match status" value="1"/>
</dbReference>
<keyword evidence="15" id="KW-1185">Reference proteome</keyword>
<gene>
    <name evidence="14" type="primary">ampD</name>
    <name evidence="14" type="ORF">D4A39_13245</name>
</gene>
<dbReference type="GO" id="GO:0071555">
    <property type="term" value="P:cell wall organization"/>
    <property type="evidence" value="ECO:0007669"/>
    <property type="project" value="UniProtKB-KW"/>
</dbReference>
<reference evidence="14 15" key="1">
    <citation type="submission" date="2018-09" db="EMBL/GenBank/DDBJ databases">
        <title>Alcanivorax profundi sp. nov., isolated from 1000 m-depth seawater of the Mariana Trench.</title>
        <authorList>
            <person name="Liu J."/>
        </authorList>
    </citation>
    <scope>NUCLEOTIDE SEQUENCE [LARGE SCALE GENOMIC DNA]</scope>
    <source>
        <strain evidence="14 15">MTEO17</strain>
    </source>
</reference>
<keyword evidence="7" id="KW-0479">Metal-binding</keyword>
<comment type="subcellular location">
    <subcellularLocation>
        <location evidence="3">Cytoplasm</location>
    </subcellularLocation>
</comment>
<evidence type="ECO:0000256" key="5">
    <source>
        <dbReference type="ARBA" id="ARBA00011901"/>
    </source>
</evidence>
<dbReference type="OrthoDB" id="9794842at2"/>
<evidence type="ECO:0000313" key="14">
    <source>
        <dbReference type="EMBL" id="RJG16780.1"/>
    </source>
</evidence>
<keyword evidence="9" id="KW-0862">Zinc</keyword>
<evidence type="ECO:0000256" key="10">
    <source>
        <dbReference type="ARBA" id="ARBA00023316"/>
    </source>
</evidence>
<comment type="similarity">
    <text evidence="4">Belongs to the N-acetylmuramoyl-L-alanine amidase 2 family.</text>
</comment>
<evidence type="ECO:0000256" key="8">
    <source>
        <dbReference type="ARBA" id="ARBA00022801"/>
    </source>
</evidence>
<dbReference type="SMART" id="SM00644">
    <property type="entry name" value="Ami_2"/>
    <property type="match status" value="1"/>
</dbReference>
<dbReference type="GO" id="GO:0008745">
    <property type="term" value="F:N-acetylmuramoyl-L-alanine amidase activity"/>
    <property type="evidence" value="ECO:0007669"/>
    <property type="project" value="UniProtKB-EC"/>
</dbReference>
<dbReference type="Pfam" id="PF01510">
    <property type="entry name" value="Amidase_2"/>
    <property type="match status" value="1"/>
</dbReference>
<evidence type="ECO:0000256" key="7">
    <source>
        <dbReference type="ARBA" id="ARBA00022723"/>
    </source>
</evidence>
<dbReference type="InterPro" id="IPR051206">
    <property type="entry name" value="NAMLAA_amidase_2"/>
</dbReference>
<dbReference type="AlphaFoldDB" id="A0A418XVL2"/>
<evidence type="ECO:0000256" key="1">
    <source>
        <dbReference type="ARBA" id="ARBA00001561"/>
    </source>
</evidence>
<protein>
    <recommendedName>
        <fullName evidence="11">1,6-anhydro-N-acetylmuramyl-L-alanine amidase AmpD</fullName>
        <ecNumber evidence="5">3.5.1.28</ecNumber>
    </recommendedName>
    <alternativeName>
        <fullName evidence="12">N-acetylmuramoyl-L-alanine amidase</fullName>
    </alternativeName>
</protein>
<proteinExistence type="inferred from homology"/>
<dbReference type="EC" id="3.5.1.28" evidence="5"/>
<dbReference type="EMBL" id="QYYA01000004">
    <property type="protein sequence ID" value="RJG16780.1"/>
    <property type="molecule type" value="Genomic_DNA"/>
</dbReference>
<evidence type="ECO:0000256" key="11">
    <source>
        <dbReference type="ARBA" id="ARBA00039257"/>
    </source>
</evidence>
<dbReference type="GO" id="GO:0005737">
    <property type="term" value="C:cytoplasm"/>
    <property type="evidence" value="ECO:0007669"/>
    <property type="project" value="UniProtKB-SubCell"/>
</dbReference>
<dbReference type="InterPro" id="IPR036505">
    <property type="entry name" value="Amidase/PGRP_sf"/>
</dbReference>
<dbReference type="GO" id="GO:0009254">
    <property type="term" value="P:peptidoglycan turnover"/>
    <property type="evidence" value="ECO:0007669"/>
    <property type="project" value="TreeGrafter"/>
</dbReference>
<evidence type="ECO:0000256" key="6">
    <source>
        <dbReference type="ARBA" id="ARBA00022490"/>
    </source>
</evidence>